<keyword evidence="2" id="KW-1185">Reference proteome</keyword>
<organism evidence="1 2">
    <name type="scientific">Lentzea guizhouensis</name>
    <dbReference type="NCBI Taxonomy" id="1586287"/>
    <lineage>
        <taxon>Bacteria</taxon>
        <taxon>Bacillati</taxon>
        <taxon>Actinomycetota</taxon>
        <taxon>Actinomycetes</taxon>
        <taxon>Pseudonocardiales</taxon>
        <taxon>Pseudonocardiaceae</taxon>
        <taxon>Lentzea</taxon>
    </lineage>
</organism>
<name>A0A1B2HZ93_9PSEU</name>
<gene>
    <name evidence="1" type="ORF">BBK82_26430</name>
</gene>
<dbReference type="KEGG" id="led:BBK82_26430"/>
<reference evidence="1 2" key="1">
    <citation type="submission" date="2016-07" db="EMBL/GenBank/DDBJ databases">
        <title>Complete genome sequence of the Lentzea guizhouensis DHS C013.</title>
        <authorList>
            <person name="Cao C."/>
        </authorList>
    </citation>
    <scope>NUCLEOTIDE SEQUENCE [LARGE SCALE GENOMIC DNA]</scope>
    <source>
        <strain evidence="1 2">DHS C013</strain>
    </source>
</reference>
<dbReference type="Proteomes" id="UP000093053">
    <property type="component" value="Chromosome"/>
</dbReference>
<dbReference type="AlphaFoldDB" id="A0A1B2HZ93"/>
<sequence length="94" mass="10155">MIVEELLKALRKVDGLRPSTPVLSVRVPWDVDGLAVDVADDVVCVRVVATRLPLPALLTEAGAVLRTVLVGTQWESARLRLVVTDVDRDALNAS</sequence>
<evidence type="ECO:0000313" key="1">
    <source>
        <dbReference type="EMBL" id="ANZ43038.1"/>
    </source>
</evidence>
<dbReference type="EMBL" id="CP016793">
    <property type="protein sequence ID" value="ANZ43038.1"/>
    <property type="molecule type" value="Genomic_DNA"/>
</dbReference>
<dbReference type="STRING" id="1586287.BBK82_26430"/>
<evidence type="ECO:0008006" key="3">
    <source>
        <dbReference type="Google" id="ProtNLM"/>
    </source>
</evidence>
<accession>A0A1B2HZ93</accession>
<proteinExistence type="predicted"/>
<protein>
    <recommendedName>
        <fullName evidence="3">MIP18 family-like domain-containing protein</fullName>
    </recommendedName>
</protein>
<evidence type="ECO:0000313" key="2">
    <source>
        <dbReference type="Proteomes" id="UP000093053"/>
    </source>
</evidence>